<dbReference type="InterPro" id="IPR006091">
    <property type="entry name" value="Acyl-CoA_Oxase/DH_mid-dom"/>
</dbReference>
<gene>
    <name evidence="11" type="ORF">FDY93_06350</name>
</gene>
<proteinExistence type="inferred from homology"/>
<dbReference type="InterPro" id="IPR036250">
    <property type="entry name" value="AcylCo_DH-like_C"/>
</dbReference>
<comment type="similarity">
    <text evidence="2 7">Belongs to the acyl-CoA dehydrogenase family.</text>
</comment>
<dbReference type="InterPro" id="IPR009075">
    <property type="entry name" value="AcylCo_DH/oxidase_C"/>
</dbReference>
<keyword evidence="12" id="KW-1185">Reference proteome</keyword>
<evidence type="ECO:0000313" key="12">
    <source>
        <dbReference type="Proteomes" id="UP000306791"/>
    </source>
</evidence>
<dbReference type="PANTHER" id="PTHR48083">
    <property type="entry name" value="MEDIUM-CHAIN SPECIFIC ACYL-COA DEHYDROGENASE, MITOCHONDRIAL-RELATED"/>
    <property type="match status" value="1"/>
</dbReference>
<evidence type="ECO:0000256" key="3">
    <source>
        <dbReference type="ARBA" id="ARBA00011738"/>
    </source>
</evidence>
<dbReference type="InterPro" id="IPR013786">
    <property type="entry name" value="AcylCoA_DH/ox_N"/>
</dbReference>
<comment type="subunit">
    <text evidence="3">Homodimer.</text>
</comment>
<comment type="caution">
    <text evidence="11">The sequence shown here is derived from an EMBL/GenBank/DDBJ whole genome shotgun (WGS) entry which is preliminary data.</text>
</comment>
<feature type="domain" description="Acyl-CoA dehydrogenase/oxidase N-terminal" evidence="10">
    <location>
        <begin position="10"/>
        <end position="127"/>
    </location>
</feature>
<dbReference type="Pfam" id="PF00441">
    <property type="entry name" value="Acyl-CoA_dh_1"/>
    <property type="match status" value="1"/>
</dbReference>
<evidence type="ECO:0000256" key="7">
    <source>
        <dbReference type="RuleBase" id="RU362125"/>
    </source>
</evidence>
<evidence type="ECO:0000259" key="8">
    <source>
        <dbReference type="Pfam" id="PF00441"/>
    </source>
</evidence>
<keyword evidence="5 7" id="KW-0274">FAD</keyword>
<dbReference type="Proteomes" id="UP000306791">
    <property type="component" value="Unassembled WGS sequence"/>
</dbReference>
<feature type="domain" description="Acyl-CoA dehydrogenase/oxidase C-terminal" evidence="8">
    <location>
        <begin position="245"/>
        <end position="395"/>
    </location>
</feature>
<protein>
    <submittedName>
        <fullName evidence="11">Acyl-CoA dehydrogenase</fullName>
    </submittedName>
</protein>
<dbReference type="InterPro" id="IPR050741">
    <property type="entry name" value="Acyl-CoA_dehydrogenase"/>
</dbReference>
<evidence type="ECO:0000313" key="11">
    <source>
        <dbReference type="EMBL" id="TLM78408.1"/>
    </source>
</evidence>
<reference evidence="11 12" key="1">
    <citation type="submission" date="2019-05" db="EMBL/GenBank/DDBJ databases">
        <title>Microbulbifer harenosus sp. nov., an alginate-degrading bacterium isolated from coastal sand.</title>
        <authorList>
            <person name="Huang H."/>
            <person name="Mo K."/>
            <person name="Bao S."/>
        </authorList>
    </citation>
    <scope>NUCLEOTIDE SEQUENCE [LARGE SCALE GENOMIC DNA]</scope>
    <source>
        <strain evidence="11 12">HB161719</strain>
    </source>
</reference>
<dbReference type="Gene3D" id="1.20.140.10">
    <property type="entry name" value="Butyryl-CoA Dehydrogenase, subunit A, domain 3"/>
    <property type="match status" value="1"/>
</dbReference>
<evidence type="ECO:0000259" key="9">
    <source>
        <dbReference type="Pfam" id="PF02770"/>
    </source>
</evidence>
<dbReference type="PANTHER" id="PTHR48083:SF13">
    <property type="entry name" value="ACYL-COA DEHYDROGENASE FAMILY MEMBER 11"/>
    <property type="match status" value="1"/>
</dbReference>
<dbReference type="InterPro" id="IPR046373">
    <property type="entry name" value="Acyl-CoA_Oxase/DH_mid-dom_sf"/>
</dbReference>
<organism evidence="11 12">
    <name type="scientific">Microbulbifer harenosus</name>
    <dbReference type="NCBI Taxonomy" id="2576840"/>
    <lineage>
        <taxon>Bacteria</taxon>
        <taxon>Pseudomonadati</taxon>
        <taxon>Pseudomonadota</taxon>
        <taxon>Gammaproteobacteria</taxon>
        <taxon>Cellvibrionales</taxon>
        <taxon>Microbulbiferaceae</taxon>
        <taxon>Microbulbifer</taxon>
    </lineage>
</organism>
<sequence length="404" mass="44917">MNFEYSPKVQELLGRLKQFMADEVIPVEALYMEQLAQDRWGEPPIMEELKRKARDAGLWNLFLPGAEHGAGLTNLEYAPLAEEMGRVLFSSEIFNCSAPDTGNMEVLAQYGSDAQKKRWLTPLLAGEIRSAFAMTEPNVASSDATNIETAIVRDGNDYVINGRKFYISGALSRRCEILIVMGKTAPENEDRYRQQSQILVPMNTPGVKVIRPMTVFGYDDAPEGHAEILFENVRVPKENLILGEGRGFEIAQGRLGPGRIHHCMRLIGQAQRALEMMATRAENRVVFGRPMIKQGSVREDIAKSACEIEQARLLTLKAADQMDRHGNKAARDLIAMIKIVAPQMACNVIDRAIQIHGAAGLGQDFNLARAYSYARTIRLADGPDQVHMMQLGRNLAARYAAEEG</sequence>
<evidence type="ECO:0000256" key="1">
    <source>
        <dbReference type="ARBA" id="ARBA00001974"/>
    </source>
</evidence>
<name>A0ABY2UJP1_9GAMM</name>
<keyword evidence="6 7" id="KW-0560">Oxidoreductase</keyword>
<evidence type="ECO:0000256" key="2">
    <source>
        <dbReference type="ARBA" id="ARBA00009347"/>
    </source>
</evidence>
<dbReference type="RefSeq" id="WP_138234904.1">
    <property type="nucleotide sequence ID" value="NZ_CP185860.1"/>
</dbReference>
<dbReference type="Pfam" id="PF02770">
    <property type="entry name" value="Acyl-CoA_dh_M"/>
    <property type="match status" value="1"/>
</dbReference>
<dbReference type="Gene3D" id="1.10.540.10">
    <property type="entry name" value="Acyl-CoA dehydrogenase/oxidase, N-terminal domain"/>
    <property type="match status" value="1"/>
</dbReference>
<dbReference type="Pfam" id="PF02771">
    <property type="entry name" value="Acyl-CoA_dh_N"/>
    <property type="match status" value="1"/>
</dbReference>
<dbReference type="SUPFAM" id="SSF56645">
    <property type="entry name" value="Acyl-CoA dehydrogenase NM domain-like"/>
    <property type="match status" value="1"/>
</dbReference>
<feature type="domain" description="Acyl-CoA oxidase/dehydrogenase middle" evidence="9">
    <location>
        <begin position="131"/>
        <end position="233"/>
    </location>
</feature>
<dbReference type="SUPFAM" id="SSF47203">
    <property type="entry name" value="Acyl-CoA dehydrogenase C-terminal domain-like"/>
    <property type="match status" value="1"/>
</dbReference>
<dbReference type="InterPro" id="IPR009100">
    <property type="entry name" value="AcylCoA_DH/oxidase_NM_dom_sf"/>
</dbReference>
<evidence type="ECO:0000256" key="5">
    <source>
        <dbReference type="ARBA" id="ARBA00022827"/>
    </source>
</evidence>
<dbReference type="Gene3D" id="2.40.110.10">
    <property type="entry name" value="Butyryl-CoA Dehydrogenase, subunit A, domain 2"/>
    <property type="match status" value="1"/>
</dbReference>
<evidence type="ECO:0000259" key="10">
    <source>
        <dbReference type="Pfam" id="PF02771"/>
    </source>
</evidence>
<evidence type="ECO:0000256" key="6">
    <source>
        <dbReference type="ARBA" id="ARBA00023002"/>
    </source>
</evidence>
<comment type="cofactor">
    <cofactor evidence="1 7">
        <name>FAD</name>
        <dbReference type="ChEBI" id="CHEBI:57692"/>
    </cofactor>
</comment>
<evidence type="ECO:0000256" key="4">
    <source>
        <dbReference type="ARBA" id="ARBA00022630"/>
    </source>
</evidence>
<dbReference type="EMBL" id="VANI01000006">
    <property type="protein sequence ID" value="TLM78408.1"/>
    <property type="molecule type" value="Genomic_DNA"/>
</dbReference>
<dbReference type="InterPro" id="IPR037069">
    <property type="entry name" value="AcylCoA_DH/ox_N_sf"/>
</dbReference>
<keyword evidence="4 7" id="KW-0285">Flavoprotein</keyword>
<accession>A0ABY2UJP1</accession>